<keyword evidence="3 6" id="KW-1133">Transmembrane helix</keyword>
<feature type="transmembrane region" description="Helical" evidence="6">
    <location>
        <begin position="59"/>
        <end position="80"/>
    </location>
</feature>
<dbReference type="PIRSF" id="PIRSF006648">
    <property type="entry name" value="DrrB"/>
    <property type="match status" value="1"/>
</dbReference>
<name>A0A344UV35_9ACTN</name>
<dbReference type="InterPro" id="IPR052902">
    <property type="entry name" value="ABC-2_transporter"/>
</dbReference>
<dbReference type="PANTHER" id="PTHR43027">
    <property type="entry name" value="DOXORUBICIN RESISTANCE ABC TRANSPORTER PERMEASE PROTEIN DRRC-RELATED"/>
    <property type="match status" value="1"/>
</dbReference>
<accession>A0A344UV35</accession>
<keyword evidence="9" id="KW-1185">Reference proteome</keyword>
<gene>
    <name evidence="8" type="ORF">JS278_01977</name>
</gene>
<dbReference type="AlphaFoldDB" id="A0A344UV35"/>
<evidence type="ECO:0000313" key="8">
    <source>
        <dbReference type="EMBL" id="AXE39133.1"/>
    </source>
</evidence>
<reference evidence="8 9" key="1">
    <citation type="submission" date="2017-12" db="EMBL/GenBank/DDBJ databases">
        <title>The whole genome sequence of the Acidipropionibacterium virtanenii sp. nov. type strain JS278.</title>
        <authorList>
            <person name="Laine P."/>
            <person name="Deptula P."/>
            <person name="Varmanen P."/>
            <person name="Auvinen P."/>
        </authorList>
    </citation>
    <scope>NUCLEOTIDE SEQUENCE [LARGE SCALE GENOMIC DNA]</scope>
    <source>
        <strain evidence="8 9">JS278</strain>
    </source>
</reference>
<evidence type="ECO:0000313" key="9">
    <source>
        <dbReference type="Proteomes" id="UP000251995"/>
    </source>
</evidence>
<dbReference type="EMBL" id="CP025198">
    <property type="protein sequence ID" value="AXE39133.1"/>
    <property type="molecule type" value="Genomic_DNA"/>
</dbReference>
<dbReference type="KEGG" id="acij:JS278_01977"/>
<dbReference type="InterPro" id="IPR013525">
    <property type="entry name" value="ABC2_TM"/>
</dbReference>
<comment type="subcellular location">
    <subcellularLocation>
        <location evidence="6">Cell membrane</location>
        <topology evidence="6">Multi-pass membrane protein</topology>
    </subcellularLocation>
    <subcellularLocation>
        <location evidence="1">Membrane</location>
        <topology evidence="1">Multi-pass membrane protein</topology>
    </subcellularLocation>
</comment>
<evidence type="ECO:0000256" key="1">
    <source>
        <dbReference type="ARBA" id="ARBA00004141"/>
    </source>
</evidence>
<evidence type="ECO:0000259" key="7">
    <source>
        <dbReference type="PROSITE" id="PS51012"/>
    </source>
</evidence>
<organism evidence="8 9">
    <name type="scientific">Acidipropionibacterium virtanenii</name>
    <dbReference type="NCBI Taxonomy" id="2057246"/>
    <lineage>
        <taxon>Bacteria</taxon>
        <taxon>Bacillati</taxon>
        <taxon>Actinomycetota</taxon>
        <taxon>Actinomycetes</taxon>
        <taxon>Propionibacteriales</taxon>
        <taxon>Propionibacteriaceae</taxon>
        <taxon>Acidipropionibacterium</taxon>
    </lineage>
</organism>
<evidence type="ECO:0000256" key="4">
    <source>
        <dbReference type="ARBA" id="ARBA00023136"/>
    </source>
</evidence>
<proteinExistence type="inferred from homology"/>
<keyword evidence="6" id="KW-0813">Transport</keyword>
<keyword evidence="6" id="KW-1003">Cell membrane</keyword>
<dbReference type="Proteomes" id="UP000251995">
    <property type="component" value="Chromosome"/>
</dbReference>
<evidence type="ECO:0000256" key="2">
    <source>
        <dbReference type="ARBA" id="ARBA00022692"/>
    </source>
</evidence>
<evidence type="ECO:0000256" key="3">
    <source>
        <dbReference type="ARBA" id="ARBA00022989"/>
    </source>
</evidence>
<dbReference type="Pfam" id="PF01061">
    <property type="entry name" value="ABC2_membrane"/>
    <property type="match status" value="1"/>
</dbReference>
<dbReference type="PANTHER" id="PTHR43027:SF2">
    <property type="entry name" value="TRANSPORT PERMEASE PROTEIN"/>
    <property type="match status" value="1"/>
</dbReference>
<feature type="transmembrane region" description="Helical" evidence="6">
    <location>
        <begin position="101"/>
        <end position="130"/>
    </location>
</feature>
<dbReference type="OrthoDB" id="3217868at2"/>
<keyword evidence="5" id="KW-0046">Antibiotic resistance</keyword>
<evidence type="ECO:0000256" key="6">
    <source>
        <dbReference type="RuleBase" id="RU361157"/>
    </source>
</evidence>
<dbReference type="GO" id="GO:0046677">
    <property type="term" value="P:response to antibiotic"/>
    <property type="evidence" value="ECO:0007669"/>
    <property type="project" value="UniProtKB-KW"/>
</dbReference>
<dbReference type="RefSeq" id="WP_114045031.1">
    <property type="nucleotide sequence ID" value="NZ_CP025198.1"/>
</dbReference>
<keyword evidence="4 6" id="KW-0472">Membrane</keyword>
<feature type="domain" description="ABC transmembrane type-2" evidence="7">
    <location>
        <begin position="20"/>
        <end position="246"/>
    </location>
</feature>
<sequence>MRALRALVKAEWLQLIRNPTALFMALILPSGLLLMQAYLIPGTRQPIALTGMTAMDYFVVVALVVATTSVTITNYPASVAGHRELGVLRRLDATPAGAVRLLLAQWLITLASLLGATLITLIVAALTFGMAPPSDVLMVALVLVLGAIAMTAIGSVIAATAATSQIAYGSGVLVFMLCLFLAGIWTPGPLMSESLRTIAAFTPPGAMAQSLQAAWYGGHASITPLLILMVWTVLSGGLSARIFRWR</sequence>
<protein>
    <recommendedName>
        <fullName evidence="6">Transport permease protein</fullName>
    </recommendedName>
</protein>
<dbReference type="InterPro" id="IPR000412">
    <property type="entry name" value="ABC_2_transport"/>
</dbReference>
<dbReference type="InterPro" id="IPR047817">
    <property type="entry name" value="ABC2_TM_bact-type"/>
</dbReference>
<feature type="transmembrane region" description="Helical" evidence="6">
    <location>
        <begin position="222"/>
        <end position="243"/>
    </location>
</feature>
<feature type="transmembrane region" description="Helical" evidence="6">
    <location>
        <begin position="21"/>
        <end position="39"/>
    </location>
</feature>
<dbReference type="GO" id="GO:0140359">
    <property type="term" value="F:ABC-type transporter activity"/>
    <property type="evidence" value="ECO:0007669"/>
    <property type="project" value="InterPro"/>
</dbReference>
<dbReference type="PROSITE" id="PS51012">
    <property type="entry name" value="ABC_TM2"/>
    <property type="match status" value="1"/>
</dbReference>
<feature type="transmembrane region" description="Helical" evidence="6">
    <location>
        <begin position="136"/>
        <end position="159"/>
    </location>
</feature>
<feature type="transmembrane region" description="Helical" evidence="6">
    <location>
        <begin position="166"/>
        <end position="185"/>
    </location>
</feature>
<evidence type="ECO:0000256" key="5">
    <source>
        <dbReference type="ARBA" id="ARBA00023251"/>
    </source>
</evidence>
<dbReference type="GO" id="GO:0043190">
    <property type="term" value="C:ATP-binding cassette (ABC) transporter complex"/>
    <property type="evidence" value="ECO:0007669"/>
    <property type="project" value="InterPro"/>
</dbReference>
<keyword evidence="2 6" id="KW-0812">Transmembrane</keyword>
<comment type="similarity">
    <text evidence="6">Belongs to the ABC-2 integral membrane protein family.</text>
</comment>